<gene>
    <name evidence="9" type="ORF">F9802_06265</name>
</gene>
<evidence type="ECO:0000256" key="3">
    <source>
        <dbReference type="ARBA" id="ARBA00022692"/>
    </source>
</evidence>
<dbReference type="GO" id="GO:0009847">
    <property type="term" value="P:spore germination"/>
    <property type="evidence" value="ECO:0007669"/>
    <property type="project" value="UniProtKB-UniRule"/>
</dbReference>
<evidence type="ECO:0000256" key="4">
    <source>
        <dbReference type="ARBA" id="ARBA00022989"/>
    </source>
</evidence>
<dbReference type="AlphaFoldDB" id="A0A6I1FMV8"/>
<evidence type="ECO:0000256" key="7">
    <source>
        <dbReference type="SAM" id="MobiDB-lite"/>
    </source>
</evidence>
<feature type="transmembrane region" description="Helical" evidence="8">
    <location>
        <begin position="288"/>
        <end position="310"/>
    </location>
</feature>
<accession>A0A6I1FMV8</accession>
<feature type="transmembrane region" description="Helical" evidence="8">
    <location>
        <begin position="384"/>
        <end position="402"/>
    </location>
</feature>
<dbReference type="EMBL" id="WEIO01000003">
    <property type="protein sequence ID" value="KAB7707639.1"/>
    <property type="molecule type" value="Genomic_DNA"/>
</dbReference>
<dbReference type="PANTHER" id="PTHR22550">
    <property type="entry name" value="SPORE GERMINATION PROTEIN"/>
    <property type="match status" value="1"/>
</dbReference>
<dbReference type="InterPro" id="IPR004995">
    <property type="entry name" value="Spore_Ger"/>
</dbReference>
<evidence type="ECO:0000313" key="9">
    <source>
        <dbReference type="EMBL" id="KAB7707639.1"/>
    </source>
</evidence>
<reference evidence="9 10" key="1">
    <citation type="submission" date="2019-10" db="EMBL/GenBank/DDBJ databases">
        <title>Bacillus aerolatum sp. nov., isolated from bioaerosol of sport playgrounds.</title>
        <authorList>
            <person name="Chen P."/>
            <person name="Zhang G."/>
        </authorList>
    </citation>
    <scope>NUCLEOTIDE SEQUENCE [LARGE SCALE GENOMIC DNA]</scope>
    <source>
        <strain evidence="9 10">CX253</strain>
    </source>
</reference>
<evidence type="ECO:0000256" key="1">
    <source>
        <dbReference type="ARBA" id="ARBA00004141"/>
    </source>
</evidence>
<keyword evidence="5 6" id="KW-0472">Membrane</keyword>
<comment type="similarity">
    <text evidence="2 6">Belongs to the GerABKA family.</text>
</comment>
<keyword evidence="4 8" id="KW-1133">Transmembrane helix</keyword>
<evidence type="ECO:0000256" key="6">
    <source>
        <dbReference type="PIRNR" id="PIRNR005690"/>
    </source>
</evidence>
<dbReference type="InterPro" id="IPR050768">
    <property type="entry name" value="UPF0353/GerABKA_families"/>
</dbReference>
<dbReference type="GO" id="GO:0005886">
    <property type="term" value="C:plasma membrane"/>
    <property type="evidence" value="ECO:0007669"/>
    <property type="project" value="UniProtKB-SubCell"/>
</dbReference>
<keyword evidence="3 8" id="KW-0812">Transmembrane</keyword>
<keyword evidence="10" id="KW-1185">Reference proteome</keyword>
<comment type="caution">
    <text evidence="9">The sequence shown here is derived from an EMBL/GenBank/DDBJ whole genome shotgun (WGS) entry which is preliminary data.</text>
</comment>
<evidence type="ECO:0000256" key="2">
    <source>
        <dbReference type="ARBA" id="ARBA00005278"/>
    </source>
</evidence>
<evidence type="ECO:0000256" key="5">
    <source>
        <dbReference type="ARBA" id="ARBA00023136"/>
    </source>
</evidence>
<name>A0A6I1FMV8_9BACI</name>
<dbReference type="PIRSF" id="PIRSF005690">
    <property type="entry name" value="GerBA"/>
    <property type="match status" value="1"/>
</dbReference>
<feature type="transmembrane region" description="Helical" evidence="8">
    <location>
        <begin position="414"/>
        <end position="439"/>
    </location>
</feature>
<sequence>MGFFFKKGNKQPKLKEQYSEETDTAPAKSKDEKESSYYNSETNLHFSIRYISTIVDQDIIQKNILPYLLDKQFASIADVKKILPIEDVQIETNEALIEEKLFNGYLVLKVHTDKQHVAFIAAKEVIVRSLSMPEVETSVIGPKEAFIEAIDQNINLLRIRLPVKELMIEEFTIGSVSKTRTALMYIDDIANMENVNTMRQRLQAIDFDQINDSSYIEQLTADNKNSPFPQFLDTERPDRAAGVLVEGKVVVLVDGSPHALIGPTNLVEFFSSPEDYLFNWITASILRLIRLFAVVFSILITPMYVAVLTYHYELIPKDLTATLITSRQVIPFPPILEALILELTIELLREAGARLPTKIGQTIGIVGGIVIGTASVEAGLTSNVLLILVALAALASFITPVYKMGNAIRFLRFPFLLFAQLLGLLGIVFCLLIVITHLLRLTSLGRPYLEPIYPPRWRDLKDSFIRLSFDKQIRRPSYVQAQKEIRFNPKHQKRRHDIEE</sequence>
<protein>
    <submittedName>
        <fullName evidence="9">Spore germination protein</fullName>
    </submittedName>
</protein>
<evidence type="ECO:0000256" key="8">
    <source>
        <dbReference type="SAM" id="Phobius"/>
    </source>
</evidence>
<dbReference type="PANTHER" id="PTHR22550:SF5">
    <property type="entry name" value="LEUCINE ZIPPER PROTEIN 4"/>
    <property type="match status" value="1"/>
</dbReference>
<evidence type="ECO:0000313" key="10">
    <source>
        <dbReference type="Proteomes" id="UP000429595"/>
    </source>
</evidence>
<proteinExistence type="inferred from homology"/>
<dbReference type="Proteomes" id="UP000429595">
    <property type="component" value="Unassembled WGS sequence"/>
</dbReference>
<comment type="subcellular location">
    <subcellularLocation>
        <location evidence="6">Cell membrane</location>
    </subcellularLocation>
    <subcellularLocation>
        <location evidence="1">Membrane</location>
        <topology evidence="1">Multi-pass membrane protein</topology>
    </subcellularLocation>
</comment>
<feature type="region of interest" description="Disordered" evidence="7">
    <location>
        <begin position="1"/>
        <end position="36"/>
    </location>
</feature>
<dbReference type="Pfam" id="PF03323">
    <property type="entry name" value="GerA"/>
    <property type="match status" value="1"/>
</dbReference>
<organism evidence="9 10">
    <name type="scientific">Bacillus aerolatus</name>
    <dbReference type="NCBI Taxonomy" id="2653354"/>
    <lineage>
        <taxon>Bacteria</taxon>
        <taxon>Bacillati</taxon>
        <taxon>Bacillota</taxon>
        <taxon>Bacilli</taxon>
        <taxon>Bacillales</taxon>
        <taxon>Bacillaceae</taxon>
        <taxon>Bacillus</taxon>
    </lineage>
</organism>